<keyword evidence="3" id="KW-1185">Reference proteome</keyword>
<dbReference type="EMBL" id="AZBU02000001">
    <property type="protein sequence ID" value="TMS32426.1"/>
    <property type="molecule type" value="Genomic_DNA"/>
</dbReference>
<dbReference type="AlphaFoldDB" id="A0A4U8UI89"/>
<reference evidence="2 3" key="2">
    <citation type="journal article" date="2019" name="G3 (Bethesda)">
        <title>Hybrid Assembly of the Genome of the Entomopathogenic Nematode Steinernema carpocapsae Identifies the X-Chromosome.</title>
        <authorList>
            <person name="Serra L."/>
            <person name="Macchietto M."/>
            <person name="Macias-Munoz A."/>
            <person name="McGill C.J."/>
            <person name="Rodriguez I.M."/>
            <person name="Rodriguez B."/>
            <person name="Murad R."/>
            <person name="Mortazavi A."/>
        </authorList>
    </citation>
    <scope>NUCLEOTIDE SEQUENCE [LARGE SCALE GENOMIC DNA]</scope>
    <source>
        <strain evidence="2 3">ALL</strain>
    </source>
</reference>
<sequence>MRQLVLIFVIAFLLFEVSLAESSLRETLIPSRIAGHLRRLKRGWEDMAGMWTGWRCAGVNGLFLDCVGKKK</sequence>
<feature type="signal peptide" evidence="1">
    <location>
        <begin position="1"/>
        <end position="20"/>
    </location>
</feature>
<gene>
    <name evidence="2" type="ORF">L596_000263</name>
</gene>
<reference evidence="2 3" key="1">
    <citation type="journal article" date="2015" name="Genome Biol.">
        <title>Comparative genomics of Steinernema reveals deeply conserved gene regulatory networks.</title>
        <authorList>
            <person name="Dillman A.R."/>
            <person name="Macchietto M."/>
            <person name="Porter C.F."/>
            <person name="Rogers A."/>
            <person name="Williams B."/>
            <person name="Antoshechkin I."/>
            <person name="Lee M.M."/>
            <person name="Goodwin Z."/>
            <person name="Lu X."/>
            <person name="Lewis E.E."/>
            <person name="Goodrich-Blair H."/>
            <person name="Stock S.P."/>
            <person name="Adams B.J."/>
            <person name="Sternberg P.W."/>
            <person name="Mortazavi A."/>
        </authorList>
    </citation>
    <scope>NUCLEOTIDE SEQUENCE [LARGE SCALE GENOMIC DNA]</scope>
    <source>
        <strain evidence="2 3">ALL</strain>
    </source>
</reference>
<accession>A0A4U8UI89</accession>
<protein>
    <submittedName>
        <fullName evidence="2">Uncharacterized protein</fullName>
    </submittedName>
</protein>
<organism evidence="2 3">
    <name type="scientific">Steinernema carpocapsae</name>
    <name type="common">Entomopathogenic nematode</name>
    <dbReference type="NCBI Taxonomy" id="34508"/>
    <lineage>
        <taxon>Eukaryota</taxon>
        <taxon>Metazoa</taxon>
        <taxon>Ecdysozoa</taxon>
        <taxon>Nematoda</taxon>
        <taxon>Chromadorea</taxon>
        <taxon>Rhabditida</taxon>
        <taxon>Tylenchina</taxon>
        <taxon>Panagrolaimomorpha</taxon>
        <taxon>Strongyloidoidea</taxon>
        <taxon>Steinernematidae</taxon>
        <taxon>Steinernema</taxon>
    </lineage>
</organism>
<name>A0A4U8UI89_STECR</name>
<feature type="chain" id="PRO_5020726314" evidence="1">
    <location>
        <begin position="21"/>
        <end position="71"/>
    </location>
</feature>
<comment type="caution">
    <text evidence="2">The sequence shown here is derived from an EMBL/GenBank/DDBJ whole genome shotgun (WGS) entry which is preliminary data.</text>
</comment>
<evidence type="ECO:0000313" key="2">
    <source>
        <dbReference type="EMBL" id="TMS32426.1"/>
    </source>
</evidence>
<dbReference type="Proteomes" id="UP000298663">
    <property type="component" value="Unassembled WGS sequence"/>
</dbReference>
<keyword evidence="1" id="KW-0732">Signal</keyword>
<evidence type="ECO:0000256" key="1">
    <source>
        <dbReference type="SAM" id="SignalP"/>
    </source>
</evidence>
<evidence type="ECO:0000313" key="3">
    <source>
        <dbReference type="Proteomes" id="UP000298663"/>
    </source>
</evidence>
<proteinExistence type="predicted"/>
<dbReference type="OrthoDB" id="10457539at2759"/>